<dbReference type="EMBL" id="GBHO01001695">
    <property type="protein sequence ID" value="JAG41909.1"/>
    <property type="molecule type" value="Transcribed_RNA"/>
</dbReference>
<evidence type="ECO:0000256" key="15">
    <source>
        <dbReference type="ARBA" id="ARBA00023172"/>
    </source>
</evidence>
<accession>A0A0A9ZBU4</accession>
<dbReference type="GO" id="GO:0003964">
    <property type="term" value="F:RNA-directed DNA polymerase activity"/>
    <property type="evidence" value="ECO:0007669"/>
    <property type="project" value="UniProtKB-KW"/>
</dbReference>
<dbReference type="PROSITE" id="PS50994">
    <property type="entry name" value="INTEGRASE"/>
    <property type="match status" value="1"/>
</dbReference>
<keyword evidence="6" id="KW-0547">Nucleotide-binding</keyword>
<dbReference type="GO" id="GO:0008233">
    <property type="term" value="F:peptidase activity"/>
    <property type="evidence" value="ECO:0007669"/>
    <property type="project" value="UniProtKB-KW"/>
</dbReference>
<dbReference type="GO" id="GO:0004519">
    <property type="term" value="F:endonuclease activity"/>
    <property type="evidence" value="ECO:0007669"/>
    <property type="project" value="UniProtKB-KW"/>
</dbReference>
<comment type="function">
    <text evidence="1">The aspartyl protease (PR) mediates the proteolytic cleavages of the Gag and Gag-Pol polyproteins after assembly of the VLP.</text>
</comment>
<dbReference type="InterPro" id="IPR025724">
    <property type="entry name" value="GAG-pre-integrase_dom"/>
</dbReference>
<sequence>RERGSNRVPIECFNCKGNHLARNCPENPSTYRQNNTSTQRRPCRFCKKTNHDESRCFFRNTHNNYDKEGNDKISFLTYSKISDNNRPVESFVIDSACTQHMLRDASMFKTMNKAHSSISTAKTSESLKAVGTGCAETDSFVLKEALYVPELCTNLLSVSEITKNDGVVTFTKNKVKIQKNHNVIEGSRQPNGLYSIETSMVEPVALVTKTVGALEWHKRLGHPGISSMKKMIHIVDGMNISEKDIDTIPSVCEICVMAKQTRLPFKSVRRRAERPLALLHTDLIGPFETETWNGHKFLLTIMDDYTHVVKVFPLKYKSETFDRLKAFVMECEAEKDLRVSSIRSDCGTEYTNNEAKDWCLNRGIRLDFTTP</sequence>
<organism evidence="17">
    <name type="scientific">Lygus hesperus</name>
    <name type="common">Western plant bug</name>
    <dbReference type="NCBI Taxonomy" id="30085"/>
    <lineage>
        <taxon>Eukaryota</taxon>
        <taxon>Metazoa</taxon>
        <taxon>Ecdysozoa</taxon>
        <taxon>Arthropoda</taxon>
        <taxon>Hexapoda</taxon>
        <taxon>Insecta</taxon>
        <taxon>Pterygota</taxon>
        <taxon>Neoptera</taxon>
        <taxon>Paraneoptera</taxon>
        <taxon>Hemiptera</taxon>
        <taxon>Heteroptera</taxon>
        <taxon>Panheteroptera</taxon>
        <taxon>Cimicomorpha</taxon>
        <taxon>Miridae</taxon>
        <taxon>Mirini</taxon>
        <taxon>Lygus</taxon>
    </lineage>
</organism>
<evidence type="ECO:0000256" key="9">
    <source>
        <dbReference type="ARBA" id="ARBA00022840"/>
    </source>
</evidence>
<evidence type="ECO:0000259" key="16">
    <source>
        <dbReference type="PROSITE" id="PS50994"/>
    </source>
</evidence>
<reference evidence="17" key="1">
    <citation type="journal article" date="2014" name="PLoS ONE">
        <title>Transcriptome-Based Identification of ABC Transporters in the Western Tarnished Plant Bug Lygus hesperus.</title>
        <authorList>
            <person name="Hull J.J."/>
            <person name="Chaney K."/>
            <person name="Geib S.M."/>
            <person name="Fabrick J.A."/>
            <person name="Brent C.S."/>
            <person name="Walsh D."/>
            <person name="Lavine L.C."/>
        </authorList>
    </citation>
    <scope>NUCLEOTIDE SEQUENCE</scope>
</reference>
<reference evidence="17" key="2">
    <citation type="submission" date="2014-07" db="EMBL/GenBank/DDBJ databases">
        <authorList>
            <person name="Hull J."/>
        </authorList>
    </citation>
    <scope>NUCLEOTIDE SEQUENCE</scope>
</reference>
<dbReference type="Gene3D" id="4.10.60.10">
    <property type="entry name" value="Zinc finger, CCHC-type"/>
    <property type="match status" value="1"/>
</dbReference>
<keyword evidence="7" id="KW-0255">Endonuclease</keyword>
<dbReference type="InterPro" id="IPR001584">
    <property type="entry name" value="Integrase_cat-core"/>
</dbReference>
<keyword evidence="9" id="KW-0067">ATP-binding</keyword>
<dbReference type="GO" id="GO:0005524">
    <property type="term" value="F:ATP binding"/>
    <property type="evidence" value="ECO:0007669"/>
    <property type="project" value="UniProtKB-KW"/>
</dbReference>
<evidence type="ECO:0000313" key="17">
    <source>
        <dbReference type="EMBL" id="JAG41909.1"/>
    </source>
</evidence>
<evidence type="ECO:0000256" key="2">
    <source>
        <dbReference type="ARBA" id="ARBA00022612"/>
    </source>
</evidence>
<dbReference type="InterPro" id="IPR036397">
    <property type="entry name" value="RNaseH_sf"/>
</dbReference>
<keyword evidence="13" id="KW-0239">DNA-directed DNA polymerase</keyword>
<keyword evidence="2" id="KW-1188">Viral release from host cell</keyword>
<dbReference type="SUPFAM" id="SSF53098">
    <property type="entry name" value="Ribonuclease H-like"/>
    <property type="match status" value="1"/>
</dbReference>
<name>A0A0A9ZBU4_LYGHE</name>
<evidence type="ECO:0000256" key="11">
    <source>
        <dbReference type="ARBA" id="ARBA00022908"/>
    </source>
</evidence>
<dbReference type="Pfam" id="PF00665">
    <property type="entry name" value="rve"/>
    <property type="match status" value="1"/>
</dbReference>
<evidence type="ECO:0000256" key="4">
    <source>
        <dbReference type="ARBA" id="ARBA00022722"/>
    </source>
</evidence>
<keyword evidence="3" id="KW-0645">Protease</keyword>
<dbReference type="PANTHER" id="PTHR42648:SF11">
    <property type="entry name" value="TRANSPOSON TY4-P GAG-POL POLYPROTEIN"/>
    <property type="match status" value="1"/>
</dbReference>
<evidence type="ECO:0000256" key="3">
    <source>
        <dbReference type="ARBA" id="ARBA00022670"/>
    </source>
</evidence>
<dbReference type="GO" id="GO:0046872">
    <property type="term" value="F:metal ion binding"/>
    <property type="evidence" value="ECO:0007669"/>
    <property type="project" value="UniProtKB-KW"/>
</dbReference>
<proteinExistence type="predicted"/>
<keyword evidence="11" id="KW-0229">DNA integration</keyword>
<keyword evidence="13" id="KW-0548">Nucleotidyltransferase</keyword>
<dbReference type="InterPro" id="IPR054722">
    <property type="entry name" value="PolX-like_BBD"/>
</dbReference>
<dbReference type="GO" id="GO:0003887">
    <property type="term" value="F:DNA-directed DNA polymerase activity"/>
    <property type="evidence" value="ECO:0007669"/>
    <property type="project" value="UniProtKB-KW"/>
</dbReference>
<evidence type="ECO:0000256" key="13">
    <source>
        <dbReference type="ARBA" id="ARBA00022932"/>
    </source>
</evidence>
<evidence type="ECO:0000256" key="5">
    <source>
        <dbReference type="ARBA" id="ARBA00022723"/>
    </source>
</evidence>
<keyword evidence="13" id="KW-0808">Transferase</keyword>
<dbReference type="Pfam" id="PF13976">
    <property type="entry name" value="gag_pre-integrs"/>
    <property type="match status" value="1"/>
</dbReference>
<dbReference type="GO" id="GO:0006508">
    <property type="term" value="P:proteolysis"/>
    <property type="evidence" value="ECO:0007669"/>
    <property type="project" value="UniProtKB-KW"/>
</dbReference>
<feature type="non-terminal residue" evidence="17">
    <location>
        <position position="1"/>
    </location>
</feature>
<evidence type="ECO:0000256" key="10">
    <source>
        <dbReference type="ARBA" id="ARBA00022842"/>
    </source>
</evidence>
<keyword evidence="8" id="KW-0378">Hydrolase</keyword>
<keyword evidence="5" id="KW-0479">Metal-binding</keyword>
<evidence type="ECO:0000256" key="7">
    <source>
        <dbReference type="ARBA" id="ARBA00022759"/>
    </source>
</evidence>
<protein>
    <submittedName>
        <fullName evidence="17">Copia protein</fullName>
    </submittedName>
</protein>
<dbReference type="GO" id="GO:0006310">
    <property type="term" value="P:DNA recombination"/>
    <property type="evidence" value="ECO:0007669"/>
    <property type="project" value="UniProtKB-KW"/>
</dbReference>
<dbReference type="AlphaFoldDB" id="A0A0A9ZBU4"/>
<feature type="domain" description="Integrase catalytic" evidence="16">
    <location>
        <begin position="271"/>
        <end position="371"/>
    </location>
</feature>
<dbReference type="GO" id="GO:0003676">
    <property type="term" value="F:nucleic acid binding"/>
    <property type="evidence" value="ECO:0007669"/>
    <property type="project" value="InterPro"/>
</dbReference>
<dbReference type="InterPro" id="IPR039537">
    <property type="entry name" value="Retrotran_Ty1/copia-like"/>
</dbReference>
<evidence type="ECO:0000256" key="6">
    <source>
        <dbReference type="ARBA" id="ARBA00022741"/>
    </source>
</evidence>
<dbReference type="PANTHER" id="PTHR42648">
    <property type="entry name" value="TRANSPOSASE, PUTATIVE-RELATED"/>
    <property type="match status" value="1"/>
</dbReference>
<evidence type="ECO:0000256" key="1">
    <source>
        <dbReference type="ARBA" id="ARBA00002180"/>
    </source>
</evidence>
<evidence type="ECO:0000256" key="12">
    <source>
        <dbReference type="ARBA" id="ARBA00022918"/>
    </source>
</evidence>
<keyword evidence="12" id="KW-0695">RNA-directed DNA polymerase</keyword>
<keyword evidence="4" id="KW-0540">Nuclease</keyword>
<dbReference type="InterPro" id="IPR012337">
    <property type="entry name" value="RNaseH-like_sf"/>
</dbReference>
<dbReference type="GO" id="GO:0015074">
    <property type="term" value="P:DNA integration"/>
    <property type="evidence" value="ECO:0007669"/>
    <property type="project" value="UniProtKB-KW"/>
</dbReference>
<evidence type="ECO:0000256" key="14">
    <source>
        <dbReference type="ARBA" id="ARBA00023113"/>
    </source>
</evidence>
<keyword evidence="15" id="KW-0233">DNA recombination</keyword>
<gene>
    <name evidence="17" type="primary">GIP_182</name>
    <name evidence="17" type="ORF">CM83_17671</name>
</gene>
<keyword evidence="10" id="KW-0460">Magnesium</keyword>
<dbReference type="Pfam" id="PF22936">
    <property type="entry name" value="Pol_BBD"/>
    <property type="match status" value="1"/>
</dbReference>
<keyword evidence="14" id="KW-0917">Virion maturation</keyword>
<feature type="non-terminal residue" evidence="17">
    <location>
        <position position="371"/>
    </location>
</feature>
<dbReference type="Gene3D" id="3.30.420.10">
    <property type="entry name" value="Ribonuclease H-like superfamily/Ribonuclease H"/>
    <property type="match status" value="1"/>
</dbReference>
<evidence type="ECO:0000256" key="8">
    <source>
        <dbReference type="ARBA" id="ARBA00022801"/>
    </source>
</evidence>